<keyword evidence="7" id="KW-1185">Reference proteome</keyword>
<feature type="transmembrane region" description="Helical" evidence="6">
    <location>
        <begin position="112"/>
        <end position="131"/>
    </location>
</feature>
<feature type="transmembrane region" description="Helical" evidence="6">
    <location>
        <begin position="168"/>
        <end position="187"/>
    </location>
</feature>
<organism evidence="7 8">
    <name type="scientific">Syphacia muris</name>
    <dbReference type="NCBI Taxonomy" id="451379"/>
    <lineage>
        <taxon>Eukaryota</taxon>
        <taxon>Metazoa</taxon>
        <taxon>Ecdysozoa</taxon>
        <taxon>Nematoda</taxon>
        <taxon>Chromadorea</taxon>
        <taxon>Rhabditida</taxon>
        <taxon>Spirurina</taxon>
        <taxon>Oxyuridomorpha</taxon>
        <taxon>Oxyuroidea</taxon>
        <taxon>Oxyuridae</taxon>
        <taxon>Syphacia</taxon>
    </lineage>
</organism>
<dbReference type="PANTHER" id="PTHR20855:SF3">
    <property type="entry name" value="LD03007P"/>
    <property type="match status" value="1"/>
</dbReference>
<evidence type="ECO:0000256" key="6">
    <source>
        <dbReference type="SAM" id="Phobius"/>
    </source>
</evidence>
<dbReference type="InterPro" id="IPR004254">
    <property type="entry name" value="AdipoR/HlyIII-related"/>
</dbReference>
<protein>
    <submittedName>
        <fullName evidence="8">Monocyte to macrophage differentiation factor 2</fullName>
    </submittedName>
</protein>
<dbReference type="PANTHER" id="PTHR20855">
    <property type="entry name" value="ADIPOR/PROGESTIN RECEPTOR-RELATED"/>
    <property type="match status" value="1"/>
</dbReference>
<feature type="transmembrane region" description="Helical" evidence="6">
    <location>
        <begin position="137"/>
        <end position="156"/>
    </location>
</feature>
<dbReference type="GO" id="GO:0016020">
    <property type="term" value="C:membrane"/>
    <property type="evidence" value="ECO:0007669"/>
    <property type="project" value="UniProtKB-SubCell"/>
</dbReference>
<keyword evidence="3 6" id="KW-0812">Transmembrane</keyword>
<keyword evidence="5 6" id="KW-0472">Membrane</keyword>
<dbReference type="Proteomes" id="UP000046393">
    <property type="component" value="Unplaced"/>
</dbReference>
<dbReference type="AlphaFoldDB" id="A0A0N5AXI8"/>
<dbReference type="STRING" id="451379.A0A0N5AXI8"/>
<comment type="subcellular location">
    <subcellularLocation>
        <location evidence="1">Membrane</location>
        <topology evidence="1">Multi-pass membrane protein</topology>
    </subcellularLocation>
</comment>
<accession>A0A0N5AXI8</accession>
<evidence type="ECO:0000256" key="5">
    <source>
        <dbReference type="ARBA" id="ARBA00023136"/>
    </source>
</evidence>
<feature type="transmembrane region" description="Helical" evidence="6">
    <location>
        <begin position="81"/>
        <end position="100"/>
    </location>
</feature>
<evidence type="ECO:0000256" key="2">
    <source>
        <dbReference type="ARBA" id="ARBA00007018"/>
    </source>
</evidence>
<sequence>MNERPANNEGYIPTDIEQYSNCISHLFLFASSSLYHYFDLILRPHYRTVRHGLHLIDRTSIYVYIAASYIPWIAIKQINDYFRLQCLTYLTAFIGILYQWAYHERHKTVETILYITSSVAPSMVIFSKPIFDQDDYHDIYCLASAGFIYLIGVVFFKLDGIIPFAHTIWHFHVILGQPFTFSFWLQVKMQTKIA</sequence>
<reference evidence="8" key="1">
    <citation type="submission" date="2017-02" db="UniProtKB">
        <authorList>
            <consortium name="WormBaseParasite"/>
        </authorList>
    </citation>
    <scope>IDENTIFICATION</scope>
</reference>
<evidence type="ECO:0000256" key="1">
    <source>
        <dbReference type="ARBA" id="ARBA00004141"/>
    </source>
</evidence>
<evidence type="ECO:0000313" key="8">
    <source>
        <dbReference type="WBParaSite" id="SMUV_0000966601-mRNA-1"/>
    </source>
</evidence>
<dbReference type="WBParaSite" id="SMUV_0000966601-mRNA-1">
    <property type="protein sequence ID" value="SMUV_0000966601-mRNA-1"/>
    <property type="gene ID" value="SMUV_0000966601"/>
</dbReference>
<keyword evidence="4 6" id="KW-1133">Transmembrane helix</keyword>
<name>A0A0N5AXI8_9BILA</name>
<evidence type="ECO:0000256" key="4">
    <source>
        <dbReference type="ARBA" id="ARBA00022989"/>
    </source>
</evidence>
<proteinExistence type="inferred from homology"/>
<comment type="similarity">
    <text evidence="2">Belongs to the ADIPOR family.</text>
</comment>
<evidence type="ECO:0000256" key="3">
    <source>
        <dbReference type="ARBA" id="ARBA00022692"/>
    </source>
</evidence>
<dbReference type="Pfam" id="PF03006">
    <property type="entry name" value="HlyIII"/>
    <property type="match status" value="1"/>
</dbReference>
<evidence type="ECO:0000313" key="7">
    <source>
        <dbReference type="Proteomes" id="UP000046393"/>
    </source>
</evidence>